<feature type="transmembrane region" description="Helical" evidence="2">
    <location>
        <begin position="32"/>
        <end position="53"/>
    </location>
</feature>
<sequence length="146" mass="16892">MLKIFSLTTSAIGLSLQPYLFVTYQDAPLVTAVPFFAALNIFVFVNPFLIHYIGKKYVMEMYFEEKTKQFTAVLMTFFARKYSFTFTADDVQVPDVPGLFSILTIKGRPLFVLDSDFTDMEVYKHMMGFDKPLDLTFLKEDKNDKN</sequence>
<name>A0AAV3Z5I6_9GAST</name>
<dbReference type="Proteomes" id="UP000735302">
    <property type="component" value="Unassembled WGS sequence"/>
</dbReference>
<proteinExistence type="inferred from homology"/>
<evidence type="ECO:0000256" key="2">
    <source>
        <dbReference type="SAM" id="Phobius"/>
    </source>
</evidence>
<evidence type="ECO:0000313" key="4">
    <source>
        <dbReference type="Proteomes" id="UP000735302"/>
    </source>
</evidence>
<gene>
    <name evidence="3" type="ORF">PoB_001633500</name>
</gene>
<comment type="similarity">
    <text evidence="1">Belongs to the TMEM70 family.</text>
</comment>
<dbReference type="Pfam" id="PF06979">
    <property type="entry name" value="TMEM70"/>
    <property type="match status" value="1"/>
</dbReference>
<evidence type="ECO:0000256" key="1">
    <source>
        <dbReference type="ARBA" id="ARBA00005280"/>
    </source>
</evidence>
<dbReference type="EMBL" id="BLXT01001968">
    <property type="protein sequence ID" value="GFN89829.1"/>
    <property type="molecule type" value="Genomic_DNA"/>
</dbReference>
<evidence type="ECO:0000313" key="3">
    <source>
        <dbReference type="EMBL" id="GFN89829.1"/>
    </source>
</evidence>
<dbReference type="InterPro" id="IPR009724">
    <property type="entry name" value="TMEM70"/>
</dbReference>
<reference evidence="3 4" key="1">
    <citation type="journal article" date="2021" name="Elife">
        <title>Chloroplast acquisition without the gene transfer in kleptoplastic sea slugs, Plakobranchus ocellatus.</title>
        <authorList>
            <person name="Maeda T."/>
            <person name="Takahashi S."/>
            <person name="Yoshida T."/>
            <person name="Shimamura S."/>
            <person name="Takaki Y."/>
            <person name="Nagai Y."/>
            <person name="Toyoda A."/>
            <person name="Suzuki Y."/>
            <person name="Arimoto A."/>
            <person name="Ishii H."/>
            <person name="Satoh N."/>
            <person name="Nishiyama T."/>
            <person name="Hasebe M."/>
            <person name="Maruyama T."/>
            <person name="Minagawa J."/>
            <person name="Obokata J."/>
            <person name="Shigenobu S."/>
        </authorList>
    </citation>
    <scope>NUCLEOTIDE SEQUENCE [LARGE SCALE GENOMIC DNA]</scope>
</reference>
<keyword evidence="2" id="KW-0472">Membrane</keyword>
<dbReference type="GO" id="GO:0031966">
    <property type="term" value="C:mitochondrial membrane"/>
    <property type="evidence" value="ECO:0007669"/>
    <property type="project" value="TreeGrafter"/>
</dbReference>
<keyword evidence="2" id="KW-1133">Transmembrane helix</keyword>
<protein>
    <submittedName>
        <fullName evidence="3">Transmembrane protein 70, mitochondrial</fullName>
    </submittedName>
</protein>
<dbReference type="GO" id="GO:0033615">
    <property type="term" value="P:mitochondrial proton-transporting ATP synthase complex assembly"/>
    <property type="evidence" value="ECO:0007669"/>
    <property type="project" value="TreeGrafter"/>
</dbReference>
<comment type="caution">
    <text evidence="3">The sequence shown here is derived from an EMBL/GenBank/DDBJ whole genome shotgun (WGS) entry which is preliminary data.</text>
</comment>
<keyword evidence="4" id="KW-1185">Reference proteome</keyword>
<accession>A0AAV3Z5I6</accession>
<dbReference type="AlphaFoldDB" id="A0AAV3Z5I6"/>
<dbReference type="PANTHER" id="PTHR13281:SF0">
    <property type="entry name" value="TRANSMEMBRANE PROTEIN 70, MITOCHONDRIAL"/>
    <property type="match status" value="1"/>
</dbReference>
<organism evidence="3 4">
    <name type="scientific">Plakobranchus ocellatus</name>
    <dbReference type="NCBI Taxonomy" id="259542"/>
    <lineage>
        <taxon>Eukaryota</taxon>
        <taxon>Metazoa</taxon>
        <taxon>Spiralia</taxon>
        <taxon>Lophotrochozoa</taxon>
        <taxon>Mollusca</taxon>
        <taxon>Gastropoda</taxon>
        <taxon>Heterobranchia</taxon>
        <taxon>Euthyneura</taxon>
        <taxon>Panpulmonata</taxon>
        <taxon>Sacoglossa</taxon>
        <taxon>Placobranchoidea</taxon>
        <taxon>Plakobranchidae</taxon>
        <taxon>Plakobranchus</taxon>
    </lineage>
</organism>
<dbReference type="PANTHER" id="PTHR13281">
    <property type="entry name" value="TRANSMEMBRANE PROTEIN 70, MITOCHONDRIAL"/>
    <property type="match status" value="1"/>
</dbReference>
<dbReference type="InterPro" id="IPR045325">
    <property type="entry name" value="TMEM70/TMEM186/TMEM223"/>
</dbReference>
<keyword evidence="2 3" id="KW-0812">Transmembrane</keyword>